<dbReference type="Pfam" id="PF02719">
    <property type="entry name" value="Polysacc_synt_2"/>
    <property type="match status" value="1"/>
</dbReference>
<organism evidence="4 5">
    <name type="scientific">Prochlorococcus marinus (strain MIT 9301)</name>
    <dbReference type="NCBI Taxonomy" id="167546"/>
    <lineage>
        <taxon>Bacteria</taxon>
        <taxon>Bacillati</taxon>
        <taxon>Cyanobacteriota</taxon>
        <taxon>Cyanophyceae</taxon>
        <taxon>Synechococcales</taxon>
        <taxon>Prochlorococcaceae</taxon>
        <taxon>Prochlorococcus</taxon>
    </lineage>
</organism>
<accession>A3PE76</accession>
<sequence length="629" mass="71253">MIILNLLAKVSKNKYIRRSVLIILDIIIINFAFFLSLLLTNHDLIQSFKADIISFSTIAGIIIYFISGQYKPITKYTVNSSIYKILIRNITLVFLIFIKVKLLSNSSLNNNFYITLLALLTIFIIVSRVFLTDLILFTIKFESQKRNKYESIVIYGAGSAGIELFASLKYSKSKKVIFFVDDNKNLHNRKIGETSIFEPSILKKYKNKIDFIYLAIPSISWERKTEIIKKVKNHGIKLQIVPSLEDITSGKSNIDLLKPLNITDLLGRNPVVPNKKLLKESIENKNICVTGAGGSIGAEICKSALEYNPSSIILIDNSEWNLYRINEELKSIDSNSEIKPYLANLCDLNSVKNVFDNNKVDCIFHAAAYKHVPLVEKNPINGLKNNLLSTKNICEVSFLKKIQKVVLVSSDKAVRPTNIMGASKRLCELIFLDYQAKTIHQNPSEFSIVRFGNVLGSSGSVVPLFKKQISKGGPITITHPEIIRYFMTIKEAAQLVIQSSSISKGGEVFVLDMGFPVKILDLAKEMIQLSGLEEKTEQTPNGDIEIIYTGLRPGEKLFEEILIKSNSEKTEHPLIYKAYENAEFKFNFSQKFEDLIIHIDNFDETQVFQNLSEFVPEWQLSENIKEFLG</sequence>
<dbReference type="AlphaFoldDB" id="A3PE76"/>
<dbReference type="InterPro" id="IPR003869">
    <property type="entry name" value="Polysac_CapD-like"/>
</dbReference>
<dbReference type="OrthoDB" id="9803111at2"/>
<dbReference type="SUPFAM" id="SSF51735">
    <property type="entry name" value="NAD(P)-binding Rossmann-fold domains"/>
    <property type="match status" value="1"/>
</dbReference>
<dbReference type="Proteomes" id="UP000001430">
    <property type="component" value="Chromosome"/>
</dbReference>
<dbReference type="HOGENOM" id="CLU_013560_6_0_3"/>
<comment type="similarity">
    <text evidence="1">Belongs to the polysaccharide synthase family.</text>
</comment>
<keyword evidence="2" id="KW-0472">Membrane</keyword>
<evidence type="ECO:0000259" key="3">
    <source>
        <dbReference type="Pfam" id="PF02719"/>
    </source>
</evidence>
<gene>
    <name evidence="4" type="ordered locus">P9301_14281</name>
</gene>
<dbReference type="CDD" id="cd05237">
    <property type="entry name" value="UDP_invert_4-6DH_SDR_e"/>
    <property type="match status" value="1"/>
</dbReference>
<dbReference type="InterPro" id="IPR036291">
    <property type="entry name" value="NAD(P)-bd_dom_sf"/>
</dbReference>
<dbReference type="InterPro" id="IPR051203">
    <property type="entry name" value="Polysaccharide_Synthase-Rel"/>
</dbReference>
<keyword evidence="2" id="KW-1133">Transmembrane helix</keyword>
<evidence type="ECO:0000313" key="4">
    <source>
        <dbReference type="EMBL" id="ABO18051.1"/>
    </source>
</evidence>
<dbReference type="RefSeq" id="WP_011863360.1">
    <property type="nucleotide sequence ID" value="NC_009091.1"/>
</dbReference>
<feature type="domain" description="Polysaccharide biosynthesis protein CapD-like" evidence="3">
    <location>
        <begin position="287"/>
        <end position="578"/>
    </location>
</feature>
<dbReference type="EMBL" id="CP000576">
    <property type="protein sequence ID" value="ABO18051.1"/>
    <property type="molecule type" value="Genomic_DNA"/>
</dbReference>
<name>A3PE76_PROM0</name>
<feature type="transmembrane region" description="Helical" evidence="2">
    <location>
        <begin position="82"/>
        <end position="100"/>
    </location>
</feature>
<dbReference type="STRING" id="167546.P9301_14281"/>
<dbReference type="Gene3D" id="3.40.50.720">
    <property type="entry name" value="NAD(P)-binding Rossmann-like Domain"/>
    <property type="match status" value="2"/>
</dbReference>
<keyword evidence="2" id="KW-0812">Transmembrane</keyword>
<evidence type="ECO:0000313" key="5">
    <source>
        <dbReference type="Proteomes" id="UP000001430"/>
    </source>
</evidence>
<feature type="transmembrane region" description="Helical" evidence="2">
    <location>
        <begin position="152"/>
        <end position="170"/>
    </location>
</feature>
<dbReference type="InterPro" id="IPR029063">
    <property type="entry name" value="SAM-dependent_MTases_sf"/>
</dbReference>
<dbReference type="SUPFAM" id="SSF53335">
    <property type="entry name" value="S-adenosyl-L-methionine-dependent methyltransferases"/>
    <property type="match status" value="1"/>
</dbReference>
<evidence type="ECO:0000256" key="1">
    <source>
        <dbReference type="ARBA" id="ARBA00007430"/>
    </source>
</evidence>
<keyword evidence="5" id="KW-1185">Reference proteome</keyword>
<proteinExistence type="inferred from homology"/>
<dbReference type="PANTHER" id="PTHR43318:SF1">
    <property type="entry name" value="POLYSACCHARIDE BIOSYNTHESIS PROTEIN EPSC-RELATED"/>
    <property type="match status" value="1"/>
</dbReference>
<protein>
    <submittedName>
        <fullName evidence="4">Nucleotide-diphosphate-sugar epimerase, membrane associated</fullName>
    </submittedName>
</protein>
<feature type="transmembrane region" description="Helical" evidence="2">
    <location>
        <begin position="112"/>
        <end position="131"/>
    </location>
</feature>
<evidence type="ECO:0000256" key="2">
    <source>
        <dbReference type="SAM" id="Phobius"/>
    </source>
</evidence>
<reference evidence="4 5" key="1">
    <citation type="journal article" date="2007" name="PLoS Genet.">
        <title>Patterns and implications of gene gain and loss in the evolution of Prochlorococcus.</title>
        <authorList>
            <person name="Kettler G.C."/>
            <person name="Martiny A.C."/>
            <person name="Huang K."/>
            <person name="Zucker J."/>
            <person name="Coleman M.L."/>
            <person name="Rodrigue S."/>
            <person name="Chen F."/>
            <person name="Lapidus A."/>
            <person name="Ferriera S."/>
            <person name="Johnson J."/>
            <person name="Steglich C."/>
            <person name="Church G.M."/>
            <person name="Richardson P."/>
            <person name="Chisholm S.W."/>
        </authorList>
    </citation>
    <scope>NUCLEOTIDE SEQUENCE [LARGE SCALE GENOMIC DNA]</scope>
    <source>
        <strain evidence="4 5">MIT 9301</strain>
    </source>
</reference>
<feature type="transmembrane region" description="Helical" evidence="2">
    <location>
        <begin position="52"/>
        <end position="70"/>
    </location>
</feature>
<dbReference type="eggNOG" id="COG1086">
    <property type="taxonomic scope" value="Bacteria"/>
</dbReference>
<dbReference type="PANTHER" id="PTHR43318">
    <property type="entry name" value="UDP-N-ACETYLGLUCOSAMINE 4,6-DEHYDRATASE"/>
    <property type="match status" value="1"/>
</dbReference>
<feature type="transmembrane region" description="Helical" evidence="2">
    <location>
        <begin position="20"/>
        <end position="40"/>
    </location>
</feature>
<dbReference type="KEGG" id="pmg:P9301_14281"/>